<protein>
    <submittedName>
        <fullName evidence="1">Uncharacterized protein</fullName>
    </submittedName>
</protein>
<dbReference type="KEGG" id="mhev:MHEL_36080"/>
<evidence type="ECO:0000313" key="2">
    <source>
        <dbReference type="Proteomes" id="UP000467148"/>
    </source>
</evidence>
<gene>
    <name evidence="1" type="ORF">MHEL_36080</name>
</gene>
<dbReference type="Proteomes" id="UP000467148">
    <property type="component" value="Chromosome"/>
</dbReference>
<organism evidence="1 2">
    <name type="scientific">Mycolicibacterium helvum</name>
    <dbReference type="NCBI Taxonomy" id="1534349"/>
    <lineage>
        <taxon>Bacteria</taxon>
        <taxon>Bacillati</taxon>
        <taxon>Actinomycetota</taxon>
        <taxon>Actinomycetes</taxon>
        <taxon>Mycobacteriales</taxon>
        <taxon>Mycobacteriaceae</taxon>
        <taxon>Mycolicibacterium</taxon>
    </lineage>
</organism>
<accession>A0A7I7TAL7</accession>
<sequence length="97" mass="10148">MAGQADDDSRFNEHTAFAAKVIAVGIPMAVDADNLGSAVTGMSTHVPIALSRKFRQKQRLSVAFDLAVTAIANPALAIKKLPEQTACGPMPRIVSAS</sequence>
<dbReference type="EMBL" id="AP022596">
    <property type="protein sequence ID" value="BBY65365.1"/>
    <property type="molecule type" value="Genomic_DNA"/>
</dbReference>
<keyword evidence="2" id="KW-1185">Reference proteome</keyword>
<proteinExistence type="predicted"/>
<dbReference type="AlphaFoldDB" id="A0A7I7TAL7"/>
<reference evidence="1 2" key="1">
    <citation type="journal article" date="2019" name="Emerg. Microbes Infect.">
        <title>Comprehensive subspecies identification of 175 nontuberculous mycobacteria species based on 7547 genomic profiles.</title>
        <authorList>
            <person name="Matsumoto Y."/>
            <person name="Kinjo T."/>
            <person name="Motooka D."/>
            <person name="Nabeya D."/>
            <person name="Jung N."/>
            <person name="Uechi K."/>
            <person name="Horii T."/>
            <person name="Iida T."/>
            <person name="Fujita J."/>
            <person name="Nakamura S."/>
        </authorList>
    </citation>
    <scope>NUCLEOTIDE SEQUENCE [LARGE SCALE GENOMIC DNA]</scope>
    <source>
        <strain evidence="1 2">JCM 30396</strain>
    </source>
</reference>
<name>A0A7I7TAL7_9MYCO</name>
<evidence type="ECO:0000313" key="1">
    <source>
        <dbReference type="EMBL" id="BBY65365.1"/>
    </source>
</evidence>